<name>A0A183EFN5_9BILA</name>
<reference evidence="2 3" key="2">
    <citation type="submission" date="2018-11" db="EMBL/GenBank/DDBJ databases">
        <authorList>
            <consortium name="Pathogen Informatics"/>
        </authorList>
    </citation>
    <scope>NUCLEOTIDE SEQUENCE [LARGE SCALE GENOMIC DNA]</scope>
</reference>
<evidence type="ECO:0000313" key="3">
    <source>
        <dbReference type="Proteomes" id="UP000271098"/>
    </source>
</evidence>
<dbReference type="AlphaFoldDB" id="A0A183EFN5"/>
<keyword evidence="3" id="KW-1185">Reference proteome</keyword>
<feature type="region of interest" description="Disordered" evidence="1">
    <location>
        <begin position="1"/>
        <end position="21"/>
    </location>
</feature>
<evidence type="ECO:0000256" key="1">
    <source>
        <dbReference type="SAM" id="MobiDB-lite"/>
    </source>
</evidence>
<evidence type="ECO:0000313" key="2">
    <source>
        <dbReference type="EMBL" id="VDN34562.1"/>
    </source>
</evidence>
<dbReference type="OrthoDB" id="200954at2759"/>
<evidence type="ECO:0000313" key="4">
    <source>
        <dbReference type="WBParaSite" id="GPUH_0001980101-mRNA-1"/>
    </source>
</evidence>
<sequence>MNKILDFSEFNQPPAPDLGGNDVLPEVLFTTTAEKMKKDLYNGKDIPPDTLIDPDGRIAAYSKRRKQK</sequence>
<organism evidence="4">
    <name type="scientific">Gongylonema pulchrum</name>
    <dbReference type="NCBI Taxonomy" id="637853"/>
    <lineage>
        <taxon>Eukaryota</taxon>
        <taxon>Metazoa</taxon>
        <taxon>Ecdysozoa</taxon>
        <taxon>Nematoda</taxon>
        <taxon>Chromadorea</taxon>
        <taxon>Rhabditida</taxon>
        <taxon>Spirurina</taxon>
        <taxon>Spiruromorpha</taxon>
        <taxon>Spiruroidea</taxon>
        <taxon>Gongylonematidae</taxon>
        <taxon>Gongylonema</taxon>
    </lineage>
</organism>
<dbReference type="WBParaSite" id="GPUH_0001980101-mRNA-1">
    <property type="protein sequence ID" value="GPUH_0001980101-mRNA-1"/>
    <property type="gene ID" value="GPUH_0001980101"/>
</dbReference>
<protein>
    <submittedName>
        <fullName evidence="4">AhpC-TSA domain-containing protein</fullName>
    </submittedName>
</protein>
<reference evidence="4" key="1">
    <citation type="submission" date="2016-06" db="UniProtKB">
        <authorList>
            <consortium name="WormBaseParasite"/>
        </authorList>
    </citation>
    <scope>IDENTIFICATION</scope>
</reference>
<dbReference type="Proteomes" id="UP000271098">
    <property type="component" value="Unassembled WGS sequence"/>
</dbReference>
<proteinExistence type="predicted"/>
<dbReference type="EMBL" id="UYRT01089129">
    <property type="protein sequence ID" value="VDN34562.1"/>
    <property type="molecule type" value="Genomic_DNA"/>
</dbReference>
<accession>A0A183EFN5</accession>
<gene>
    <name evidence="2" type="ORF">GPUH_LOCUS19777</name>
</gene>